<gene>
    <name evidence="1" type="ORF">ZHAS_00012257</name>
</gene>
<keyword evidence="3" id="KW-1185">Reference proteome</keyword>
<dbReference type="PROSITE" id="PS51257">
    <property type="entry name" value="PROKAR_LIPOPROTEIN"/>
    <property type="match status" value="1"/>
</dbReference>
<evidence type="ECO:0000313" key="1">
    <source>
        <dbReference type="EMBL" id="KFB44469.1"/>
    </source>
</evidence>
<dbReference type="VEuPathDB" id="VectorBase:ASIS012435"/>
<protein>
    <submittedName>
        <fullName evidence="1 2">Uncharacterized protein</fullName>
    </submittedName>
</protein>
<dbReference type="EMBL" id="ATLV01019640">
    <property type="status" value="NOT_ANNOTATED_CDS"/>
    <property type="molecule type" value="Genomic_DNA"/>
</dbReference>
<evidence type="ECO:0000313" key="3">
    <source>
        <dbReference type="Proteomes" id="UP000030765"/>
    </source>
</evidence>
<dbReference type="Proteomes" id="UP000030765">
    <property type="component" value="Unassembled WGS sequence"/>
</dbReference>
<name>A0A084W2M5_ANOSI</name>
<accession>A0A084W2M5</accession>
<organism evidence="2 3">
    <name type="scientific">Anopheles sinensis</name>
    <name type="common">Mosquito</name>
    <dbReference type="NCBI Taxonomy" id="74873"/>
    <lineage>
        <taxon>Eukaryota</taxon>
        <taxon>Metazoa</taxon>
        <taxon>Ecdysozoa</taxon>
        <taxon>Arthropoda</taxon>
        <taxon>Hexapoda</taxon>
        <taxon>Insecta</taxon>
        <taxon>Pterygota</taxon>
        <taxon>Neoptera</taxon>
        <taxon>Endopterygota</taxon>
        <taxon>Diptera</taxon>
        <taxon>Nematocera</taxon>
        <taxon>Culicoidea</taxon>
        <taxon>Culicidae</taxon>
        <taxon>Anophelinae</taxon>
        <taxon>Anopheles</taxon>
    </lineage>
</organism>
<reference evidence="2" key="2">
    <citation type="submission" date="2020-05" db="UniProtKB">
        <authorList>
            <consortium name="EnsemblMetazoa"/>
        </authorList>
    </citation>
    <scope>IDENTIFICATION</scope>
</reference>
<dbReference type="OrthoDB" id="10565086at2759"/>
<sequence>MLQPAQRKLILFNTHPMAIGCIKGAQIKPYFSRHAAFPRQPVSPVSALLCMRSIHQSSSQVSVKEITPIKASNITGAPEETEMRPNQGKQLTSIIQTLHEVQWSSLFIGFRHRLTLANAVYFVRKLPANMAAGYSLVINSREYELASRTVIIAWQLSVRIVRSAYFWLGVFLESREYFYLRYYTLLGLERAIGLLRYGLRLSFQLLRSALEKK</sequence>
<dbReference type="EnsemblMetazoa" id="ASIC012257-RA">
    <property type="protein sequence ID" value="ASIC012257-PA"/>
    <property type="gene ID" value="ASIC012257"/>
</dbReference>
<dbReference type="AlphaFoldDB" id="A0A084W2M5"/>
<dbReference type="EMBL" id="KE525275">
    <property type="protein sequence ID" value="KFB44469.1"/>
    <property type="molecule type" value="Genomic_DNA"/>
</dbReference>
<evidence type="ECO:0000313" key="2">
    <source>
        <dbReference type="EnsemblMetazoa" id="ASIC012257-PA"/>
    </source>
</evidence>
<reference evidence="1 3" key="1">
    <citation type="journal article" date="2014" name="BMC Genomics">
        <title>Genome sequence of Anopheles sinensis provides insight into genetics basis of mosquito competence for malaria parasites.</title>
        <authorList>
            <person name="Zhou D."/>
            <person name="Zhang D."/>
            <person name="Ding G."/>
            <person name="Shi L."/>
            <person name="Hou Q."/>
            <person name="Ye Y."/>
            <person name="Xu Y."/>
            <person name="Zhou H."/>
            <person name="Xiong C."/>
            <person name="Li S."/>
            <person name="Yu J."/>
            <person name="Hong S."/>
            <person name="Yu X."/>
            <person name="Zou P."/>
            <person name="Chen C."/>
            <person name="Chang X."/>
            <person name="Wang W."/>
            <person name="Lv Y."/>
            <person name="Sun Y."/>
            <person name="Ma L."/>
            <person name="Shen B."/>
            <person name="Zhu C."/>
        </authorList>
    </citation>
    <scope>NUCLEOTIDE SEQUENCE [LARGE SCALE GENOMIC DNA]</scope>
</reference>
<dbReference type="VEuPathDB" id="VectorBase:ASIC012257"/>
<proteinExistence type="predicted"/>
<dbReference type="OMA" id="NTHPMAI"/>